<proteinExistence type="predicted"/>
<dbReference type="STRING" id="81972.D7L2R1"/>
<dbReference type="HOGENOM" id="CLU_2007027_0_0_1"/>
<evidence type="ECO:0000313" key="1">
    <source>
        <dbReference type="EMBL" id="EFH62200.1"/>
    </source>
</evidence>
<dbReference type="AlphaFoldDB" id="D7L2R1"/>
<dbReference type="Proteomes" id="UP000008694">
    <property type="component" value="Unassembled WGS sequence"/>
</dbReference>
<reference evidence="2" key="1">
    <citation type="journal article" date="2011" name="Nat. Genet.">
        <title>The Arabidopsis lyrata genome sequence and the basis of rapid genome size change.</title>
        <authorList>
            <person name="Hu T.T."/>
            <person name="Pattyn P."/>
            <person name="Bakker E.G."/>
            <person name="Cao J."/>
            <person name="Cheng J.-F."/>
            <person name="Clark R.M."/>
            <person name="Fahlgren N."/>
            <person name="Fawcett J.A."/>
            <person name="Grimwood J."/>
            <person name="Gundlach H."/>
            <person name="Haberer G."/>
            <person name="Hollister J.D."/>
            <person name="Ossowski S."/>
            <person name="Ottilar R.P."/>
            <person name="Salamov A.A."/>
            <person name="Schneeberger K."/>
            <person name="Spannagl M."/>
            <person name="Wang X."/>
            <person name="Yang L."/>
            <person name="Nasrallah M.E."/>
            <person name="Bergelson J."/>
            <person name="Carrington J.C."/>
            <person name="Gaut B.S."/>
            <person name="Schmutz J."/>
            <person name="Mayer K.F.X."/>
            <person name="Van de Peer Y."/>
            <person name="Grigoriev I.V."/>
            <person name="Nordborg M."/>
            <person name="Weigel D."/>
            <person name="Guo Y.-L."/>
        </authorList>
    </citation>
    <scope>NUCLEOTIDE SEQUENCE [LARGE SCALE GENOMIC DNA]</scope>
    <source>
        <strain evidence="2">cv. MN47</strain>
    </source>
</reference>
<dbReference type="PANTHER" id="PTHR15827">
    <property type="entry name" value="CYCLIN-DEPENDENT KINASE 2-INTERACTING PROTEIN"/>
    <property type="match status" value="1"/>
</dbReference>
<evidence type="ECO:0000313" key="2">
    <source>
        <dbReference type="Proteomes" id="UP000008694"/>
    </source>
</evidence>
<accession>D7L2R1</accession>
<organism evidence="2">
    <name type="scientific">Arabidopsis lyrata subsp. lyrata</name>
    <name type="common">Lyre-leaved rock-cress</name>
    <dbReference type="NCBI Taxonomy" id="81972"/>
    <lineage>
        <taxon>Eukaryota</taxon>
        <taxon>Viridiplantae</taxon>
        <taxon>Streptophyta</taxon>
        <taxon>Embryophyta</taxon>
        <taxon>Tracheophyta</taxon>
        <taxon>Spermatophyta</taxon>
        <taxon>Magnoliopsida</taxon>
        <taxon>eudicotyledons</taxon>
        <taxon>Gunneridae</taxon>
        <taxon>Pentapetalae</taxon>
        <taxon>rosids</taxon>
        <taxon>malvids</taxon>
        <taxon>Brassicales</taxon>
        <taxon>Brassicaceae</taxon>
        <taxon>Camelineae</taxon>
        <taxon>Arabidopsis</taxon>
    </lineage>
</organism>
<dbReference type="Gramene" id="Al_scaffold_0003_3356">
    <property type="protein sequence ID" value="Al_scaffold_0003_3356"/>
    <property type="gene ID" value="Al_scaffold_0003_3356"/>
</dbReference>
<keyword evidence="2" id="KW-1185">Reference proteome</keyword>
<protein>
    <submittedName>
        <fullName evidence="1">Predicted protein</fullName>
    </submittedName>
</protein>
<dbReference type="eggNOG" id="ENOG502QR42">
    <property type="taxonomic scope" value="Eukaryota"/>
</dbReference>
<gene>
    <name evidence="1" type="ORF">ARALYDRAFT_674159</name>
</gene>
<dbReference type="EMBL" id="GL348715">
    <property type="protein sequence ID" value="EFH62200.1"/>
    <property type="molecule type" value="Genomic_DNA"/>
</dbReference>
<sequence length="124" mass="14119">MELGVSSDMFDIKKNALKNLSKQQSAYRIKLLSSYKEMVAVVVEMVNASRSLRCYTKIRTESLVQFFCSKEDSSDAGDCGGIPVFNFWNVSTFEKMAEEFVEMFIRQVMIKVLSIPKSCIYLGL</sequence>
<dbReference type="PANTHER" id="PTHR15827:SF2">
    <property type="entry name" value="CYCLIN-DEPENDENT KINASE 2-INTERACTING PROTEIN"/>
    <property type="match status" value="1"/>
</dbReference>
<name>D7L2R1_ARALL</name>